<evidence type="ECO:0000259" key="2">
    <source>
        <dbReference type="Pfam" id="PF14311"/>
    </source>
</evidence>
<dbReference type="GO" id="GO:0004519">
    <property type="term" value="F:endonuclease activity"/>
    <property type="evidence" value="ECO:0007669"/>
    <property type="project" value="UniProtKB-KW"/>
</dbReference>
<feature type="domain" description="DUF559" evidence="1">
    <location>
        <begin position="419"/>
        <end position="494"/>
    </location>
</feature>
<dbReference type="Gene3D" id="3.40.960.10">
    <property type="entry name" value="VSR Endonuclease"/>
    <property type="match status" value="1"/>
</dbReference>
<organism evidence="3">
    <name type="scientific">Terrestrivirus sp</name>
    <dbReference type="NCBI Taxonomy" id="2487775"/>
    <lineage>
        <taxon>Viruses</taxon>
        <taxon>Varidnaviria</taxon>
        <taxon>Bamfordvirae</taxon>
        <taxon>Nucleocytoviricota</taxon>
        <taxon>Megaviricetes</taxon>
        <taxon>Imitervirales</taxon>
        <taxon>Mimiviridae</taxon>
        <taxon>Klosneuvirinae</taxon>
    </lineage>
</organism>
<dbReference type="Pfam" id="PF04480">
    <property type="entry name" value="DUF559"/>
    <property type="match status" value="1"/>
</dbReference>
<keyword evidence="3" id="KW-0378">Hydrolase</keyword>
<feature type="domain" description="Treble clef zinc finger" evidence="2">
    <location>
        <begin position="117"/>
        <end position="164"/>
    </location>
</feature>
<proteinExistence type="predicted"/>
<dbReference type="InterPro" id="IPR007569">
    <property type="entry name" value="DUF559"/>
</dbReference>
<dbReference type="InterPro" id="IPR025487">
    <property type="entry name" value="DUF4379"/>
</dbReference>
<keyword evidence="3" id="KW-0255">Endonuclease</keyword>
<protein>
    <submittedName>
        <fullName evidence="3">Restriction endonuclease</fullName>
    </submittedName>
</protein>
<accession>A0A3G4ZP41</accession>
<name>A0A3G4ZP41_9VIRU</name>
<keyword evidence="3" id="KW-0540">Nuclease</keyword>
<dbReference type="EMBL" id="MK071988">
    <property type="protein sequence ID" value="AYV76646.1"/>
    <property type="molecule type" value="Genomic_DNA"/>
</dbReference>
<reference evidence="3" key="1">
    <citation type="submission" date="2018-10" db="EMBL/GenBank/DDBJ databases">
        <title>Hidden diversity of soil giant viruses.</title>
        <authorList>
            <person name="Schulz F."/>
            <person name="Alteio L."/>
            <person name="Goudeau D."/>
            <person name="Ryan E.M."/>
            <person name="Malmstrom R.R."/>
            <person name="Blanchard J."/>
            <person name="Woyke T."/>
        </authorList>
    </citation>
    <scope>NUCLEOTIDE SEQUENCE</scope>
    <source>
        <strain evidence="3">TEV1</strain>
    </source>
</reference>
<evidence type="ECO:0000313" key="3">
    <source>
        <dbReference type="EMBL" id="AYV76646.1"/>
    </source>
</evidence>
<evidence type="ECO:0000259" key="1">
    <source>
        <dbReference type="Pfam" id="PF04480"/>
    </source>
</evidence>
<dbReference type="Pfam" id="PF14311">
    <property type="entry name" value="DUF4379"/>
    <property type="match status" value="1"/>
</dbReference>
<sequence>MNIFISLMKCNYGGTTQRLCKEENCNTCFNRSFASHEKAKYWSNKNESMTREVFKSSHKKMWFECDKCKHEILMSLGDICNGYWCKYCANKAICYDVNCNYCHEKSFASHEKINDWSIKNEIKPRDVPKKSNIKIWLDCSKCNHTFEVMALCVSNKDYCPHCSSKILCNNEDCNYCYKKSFASHEKAKYWSKNNKLSAREVFRASNKKYFFDCSECHHTVEIDLGNLVYNEIWCSICTNRNLCCDNNCVYCFNKSFASHEKAKFWSNRNELKPREVFKSSVTKYLFDCDKCFHTFSIRLNHIYKNCWCSFCASFYLCNNIECKVCYEKSFASYEKAKYWSKENNITPREVFKNSSKKFIFDCNLCGNKYESGLDNIIQGKWCSCTINKTEAKLYEWFKSNNYDVKRQPKYEWCKNPKTNNYLPFDFVIESLKIIIELDGAQHFRQVSNWRSSDEQQKLDIYKMEQANKNYYTVIRLLQEDVLNNKNNWENNLINNIKSYEKPTQIYICNNNEYNNYKLNLD</sequence>
<gene>
    <name evidence="3" type="ORF">Terrestrivirus10_30</name>
</gene>